<keyword evidence="3" id="KW-0813">Transport</keyword>
<dbReference type="InterPro" id="IPR027417">
    <property type="entry name" value="P-loop_NTPase"/>
</dbReference>
<dbReference type="PANTHER" id="PTHR19241">
    <property type="entry name" value="ATP-BINDING CASSETTE TRANSPORTER"/>
    <property type="match status" value="1"/>
</dbReference>
<evidence type="ECO:0000259" key="11">
    <source>
        <dbReference type="Pfam" id="PF06422"/>
    </source>
</evidence>
<keyword evidence="7" id="KW-0175">Coiled coil</keyword>
<dbReference type="Pfam" id="PF01061">
    <property type="entry name" value="ABC2_membrane"/>
    <property type="match status" value="2"/>
</dbReference>
<feature type="domain" description="ABC-2 type transporter transmembrane" evidence="10">
    <location>
        <begin position="373"/>
        <end position="582"/>
    </location>
</feature>
<feature type="domain" description="ABC transporter" evidence="9">
    <location>
        <begin position="198"/>
        <end position="321"/>
    </location>
</feature>
<evidence type="ECO:0000259" key="12">
    <source>
        <dbReference type="Pfam" id="PF14510"/>
    </source>
</evidence>
<dbReference type="GO" id="GO:0140359">
    <property type="term" value="F:ABC-type transporter activity"/>
    <property type="evidence" value="ECO:0007669"/>
    <property type="project" value="InterPro"/>
</dbReference>
<evidence type="ECO:0000256" key="8">
    <source>
        <dbReference type="SAM" id="Phobius"/>
    </source>
</evidence>
<organism evidence="13 14">
    <name type="scientific">Alternaria atra</name>
    <dbReference type="NCBI Taxonomy" id="119953"/>
    <lineage>
        <taxon>Eukaryota</taxon>
        <taxon>Fungi</taxon>
        <taxon>Dikarya</taxon>
        <taxon>Ascomycota</taxon>
        <taxon>Pezizomycotina</taxon>
        <taxon>Dothideomycetes</taxon>
        <taxon>Pleosporomycetidae</taxon>
        <taxon>Pleosporales</taxon>
        <taxon>Pleosporineae</taxon>
        <taxon>Pleosporaceae</taxon>
        <taxon>Alternaria</taxon>
        <taxon>Alternaria sect. Ulocladioides</taxon>
    </lineage>
</organism>
<evidence type="ECO:0000256" key="7">
    <source>
        <dbReference type="SAM" id="Coils"/>
    </source>
</evidence>
<dbReference type="InterPro" id="IPR013525">
    <property type="entry name" value="ABC2_TM"/>
</dbReference>
<accession>A0A8J2I214</accession>
<feature type="transmembrane region" description="Helical" evidence="8">
    <location>
        <begin position="425"/>
        <end position="447"/>
    </location>
</feature>
<keyword evidence="4 8" id="KW-0812">Transmembrane</keyword>
<feature type="transmembrane region" description="Helical" evidence="8">
    <location>
        <begin position="559"/>
        <end position="578"/>
    </location>
</feature>
<comment type="subcellular location">
    <subcellularLocation>
        <location evidence="1">Membrane</location>
        <topology evidence="1">Multi-pass membrane protein</topology>
    </subcellularLocation>
</comment>
<dbReference type="Proteomes" id="UP000676310">
    <property type="component" value="Unassembled WGS sequence"/>
</dbReference>
<evidence type="ECO:0000313" key="13">
    <source>
        <dbReference type="EMBL" id="CAG5160369.1"/>
    </source>
</evidence>
<sequence length="1123" mass="125668">MDNASVPQHTQIQEHTEATTFEAIHPNRNHAHRDDASVRTASITESTARNSANNEKGFSNVTGGVDIQRAEADFAELSKELSRASNISRRLSRVQSKQSRKDKVVTDVEKATVAGSDSSDEAFDLEATLRGGKDEEEAAGIKSKRIGVVWDGLTVSGIGGVKNYVKTFPDAFVSFFNVFETAANILGLGKKGKEFDILKDFKGVVKPGEMVLVLGKPGSGCTTFLKVISNQRYGYTKVDGNVLYGPFDADFFEKRYRGEAVYCEEDENHHPTLTVGQTLDFALETKVPGKRPAGLSRQDFKEKVIDLMLKMFNIEHTRNTISEAAARLDAEMVAYKAQMDQEKHVYDDFQLAVKESKRHAPQKSVYSIPFYLQVWALAKRQFLLKWQDKFALVVSWITSISIAIITGTVWLDLPDTSAGAFTRGGVLFIALLFNAFQAFSELASTMLGRPIINKHRAFTFHRPSALWIAQIGVDLLFASVQILVFSIIVYFMTNLVRDAGAFFTFALVIITGYLAMTLFFRTVGCLCPDFDVAIRLAATIITLFVLTSGYLIQWQSEQVWLRWIFYINALGLGFSALMMNEFSRLDLTCAGSSLVPSGPGYDDLSAQVCTLPGSEAGNPIVSGTNYIKTSFSWDPSDLWMHYGIMVALIVGFLLANAFLGEFVKWGAGGRTVTFFVKENKELKELNAKLQEKRDKRNRKEDSSDKDSDLNIASKAVLTWEDLCYDVPVPSGELRLLNNIYGYVKPGQLTALMDAVGAGSAPRIGDKDWADVWRDSEEFAEVKRHIVEVKEERMAAVGSAEPVEQQEYATPLSYQIKQVVKRQNLSFWRTPNYGFTRLFNHVIIALLTGLMYLQLDDSRSSLQYRVFIIFQVTVLPALILAQVEPKYAVQRMISFREQMSKAYKTFPFALSMVLAEMPYSVLCAVFFFIPLYYIPGLNPDSSRAGYQFLIVLITEVFSVTLAQAIAALTPSPFIASYVNPFIIIIFALFCGVTIPKPQIPKFWRVWLYELNPFTRLIGGMIVTELHDLSVECTSGEYNQFNAPQGQDCGSYMGDFFSNGAPGYLLDNATSACNYCAYKVGDEFYQPLGYEFSNRWRDLGIFAAFIASNLVILFVAAKYLNFNRR</sequence>
<dbReference type="InterPro" id="IPR003439">
    <property type="entry name" value="ABC_transporter-like_ATP-bd"/>
</dbReference>
<dbReference type="AlphaFoldDB" id="A0A8J2I214"/>
<evidence type="ECO:0000256" key="3">
    <source>
        <dbReference type="ARBA" id="ARBA00022448"/>
    </source>
</evidence>
<evidence type="ECO:0000256" key="2">
    <source>
        <dbReference type="ARBA" id="ARBA00006012"/>
    </source>
</evidence>
<feature type="domain" description="ABC-2 type transporter transmembrane" evidence="10">
    <location>
        <begin position="813"/>
        <end position="1023"/>
    </location>
</feature>
<dbReference type="OrthoDB" id="245989at2759"/>
<feature type="domain" description="Pleiotropic ABC efflux transporter N-terminal" evidence="12">
    <location>
        <begin position="87"/>
        <end position="170"/>
    </location>
</feature>
<evidence type="ECO:0008006" key="15">
    <source>
        <dbReference type="Google" id="ProtNLM"/>
    </source>
</evidence>
<feature type="transmembrane region" description="Helical" evidence="8">
    <location>
        <begin position="837"/>
        <end position="854"/>
    </location>
</feature>
<feature type="transmembrane region" description="Helical" evidence="8">
    <location>
        <begin position="390"/>
        <end position="413"/>
    </location>
</feature>
<evidence type="ECO:0000256" key="6">
    <source>
        <dbReference type="ARBA" id="ARBA00023136"/>
    </source>
</evidence>
<comment type="similarity">
    <text evidence="2">Belongs to the ABC transporter superfamily. ABCG family. PDR (TC 3.A.1.205) subfamily.</text>
</comment>
<feature type="coiled-coil region" evidence="7">
    <location>
        <begin position="672"/>
        <end position="702"/>
    </location>
</feature>
<evidence type="ECO:0000256" key="4">
    <source>
        <dbReference type="ARBA" id="ARBA00022692"/>
    </source>
</evidence>
<name>A0A8J2I214_9PLEO</name>
<evidence type="ECO:0000259" key="9">
    <source>
        <dbReference type="Pfam" id="PF00005"/>
    </source>
</evidence>
<comment type="caution">
    <text evidence="13">The sequence shown here is derived from an EMBL/GenBank/DDBJ whole genome shotgun (WGS) entry which is preliminary data.</text>
</comment>
<evidence type="ECO:0000259" key="10">
    <source>
        <dbReference type="Pfam" id="PF01061"/>
    </source>
</evidence>
<feature type="transmembrane region" description="Helical" evidence="8">
    <location>
        <begin position="467"/>
        <end position="492"/>
    </location>
</feature>
<dbReference type="InterPro" id="IPR029481">
    <property type="entry name" value="ABC_trans_N"/>
</dbReference>
<feature type="transmembrane region" description="Helical" evidence="8">
    <location>
        <begin position="499"/>
        <end position="520"/>
    </location>
</feature>
<dbReference type="EMBL" id="CAJRGZ010000019">
    <property type="protein sequence ID" value="CAG5160369.1"/>
    <property type="molecule type" value="Genomic_DNA"/>
</dbReference>
<feature type="transmembrane region" description="Helical" evidence="8">
    <location>
        <begin position="945"/>
        <end position="966"/>
    </location>
</feature>
<dbReference type="GO" id="GO:0016020">
    <property type="term" value="C:membrane"/>
    <property type="evidence" value="ECO:0007669"/>
    <property type="project" value="UniProtKB-SubCell"/>
</dbReference>
<evidence type="ECO:0000256" key="5">
    <source>
        <dbReference type="ARBA" id="ARBA00022989"/>
    </source>
</evidence>
<dbReference type="SUPFAM" id="SSF52540">
    <property type="entry name" value="P-loop containing nucleoside triphosphate hydrolases"/>
    <property type="match status" value="1"/>
</dbReference>
<proteinExistence type="inferred from homology"/>
<feature type="transmembrane region" description="Helical" evidence="8">
    <location>
        <begin position="866"/>
        <end position="884"/>
    </location>
</feature>
<feature type="transmembrane region" description="Helical" evidence="8">
    <location>
        <begin position="1097"/>
        <end position="1118"/>
    </location>
</feature>
<dbReference type="RefSeq" id="XP_043169357.1">
    <property type="nucleotide sequence ID" value="XM_043313422.1"/>
</dbReference>
<feature type="domain" description="CDR ABC transporter" evidence="11">
    <location>
        <begin position="595"/>
        <end position="681"/>
    </location>
</feature>
<dbReference type="Pfam" id="PF06422">
    <property type="entry name" value="PDR_CDR"/>
    <property type="match status" value="1"/>
</dbReference>
<dbReference type="Pfam" id="PF00005">
    <property type="entry name" value="ABC_tran"/>
    <property type="match status" value="1"/>
</dbReference>
<feature type="transmembrane region" description="Helical" evidence="8">
    <location>
        <begin position="639"/>
        <end position="659"/>
    </location>
</feature>
<feature type="transmembrane region" description="Helical" evidence="8">
    <location>
        <begin position="905"/>
        <end position="933"/>
    </location>
</feature>
<keyword evidence="5 8" id="KW-1133">Transmembrane helix</keyword>
<dbReference type="InterPro" id="IPR010929">
    <property type="entry name" value="PDR_CDR_ABC"/>
</dbReference>
<evidence type="ECO:0000313" key="14">
    <source>
        <dbReference type="Proteomes" id="UP000676310"/>
    </source>
</evidence>
<dbReference type="Gene3D" id="3.40.50.300">
    <property type="entry name" value="P-loop containing nucleotide triphosphate hydrolases"/>
    <property type="match status" value="1"/>
</dbReference>
<dbReference type="Pfam" id="PF14510">
    <property type="entry name" value="ABC_trans_N"/>
    <property type="match status" value="1"/>
</dbReference>
<protein>
    <recommendedName>
        <fullName evidence="15">ABC transporter domain-containing protein</fullName>
    </recommendedName>
</protein>
<feature type="transmembrane region" description="Helical" evidence="8">
    <location>
        <begin position="973"/>
        <end position="993"/>
    </location>
</feature>
<keyword evidence="6 8" id="KW-0472">Membrane</keyword>
<dbReference type="GeneID" id="67017621"/>
<keyword evidence="14" id="KW-1185">Reference proteome</keyword>
<evidence type="ECO:0000256" key="1">
    <source>
        <dbReference type="ARBA" id="ARBA00004141"/>
    </source>
</evidence>
<reference evidence="13" key="1">
    <citation type="submission" date="2021-05" db="EMBL/GenBank/DDBJ databases">
        <authorList>
            <person name="Stam R."/>
        </authorList>
    </citation>
    <scope>NUCLEOTIDE SEQUENCE</scope>
    <source>
        <strain evidence="13">CS162</strain>
    </source>
</reference>
<feature type="transmembrane region" description="Helical" evidence="8">
    <location>
        <begin position="532"/>
        <end position="552"/>
    </location>
</feature>
<gene>
    <name evidence="13" type="ORF">ALTATR162_LOCUS5802</name>
</gene>
<dbReference type="GO" id="GO:0005524">
    <property type="term" value="F:ATP binding"/>
    <property type="evidence" value="ECO:0007669"/>
    <property type="project" value="InterPro"/>
</dbReference>
<dbReference type="GO" id="GO:0016887">
    <property type="term" value="F:ATP hydrolysis activity"/>
    <property type="evidence" value="ECO:0007669"/>
    <property type="project" value="InterPro"/>
</dbReference>